<evidence type="ECO:0000313" key="3">
    <source>
        <dbReference type="Proteomes" id="UP000233387"/>
    </source>
</evidence>
<protein>
    <recommendedName>
        <fullName evidence="1">DUF4062 domain-containing protein</fullName>
    </recommendedName>
</protein>
<organism evidence="2 3">
    <name type="scientific">Raineya orbicola</name>
    <dbReference type="NCBI Taxonomy" id="2016530"/>
    <lineage>
        <taxon>Bacteria</taxon>
        <taxon>Pseudomonadati</taxon>
        <taxon>Bacteroidota</taxon>
        <taxon>Cytophagia</taxon>
        <taxon>Cytophagales</taxon>
        <taxon>Raineyaceae</taxon>
        <taxon>Raineya</taxon>
    </lineage>
</organism>
<comment type="caution">
    <text evidence="2">The sequence shown here is derived from an EMBL/GenBank/DDBJ whole genome shotgun (WGS) entry which is preliminary data.</text>
</comment>
<reference evidence="2 3" key="1">
    <citation type="submission" date="2017-06" db="EMBL/GenBank/DDBJ databases">
        <title>Raineya orbicola gen. nov., sp. nov. a slightly thermophilic bacterium of the phylum Bacteroidetes and the description of Raineyaceae fam. nov.</title>
        <authorList>
            <person name="Albuquerque L."/>
            <person name="Polonia A.R.M."/>
            <person name="Barroso C."/>
            <person name="Froufe H.J.C."/>
            <person name="Lage O."/>
            <person name="Lobo-Da-Cunha A."/>
            <person name="Egas C."/>
            <person name="Da Costa M.S."/>
        </authorList>
    </citation>
    <scope>NUCLEOTIDE SEQUENCE [LARGE SCALE GENOMIC DNA]</scope>
    <source>
        <strain evidence="2 3">SPSPC-11</strain>
    </source>
</reference>
<feature type="domain" description="DUF4062" evidence="1">
    <location>
        <begin position="198"/>
        <end position="274"/>
    </location>
</feature>
<proteinExistence type="predicted"/>
<dbReference type="AlphaFoldDB" id="A0A2N3ICR3"/>
<evidence type="ECO:0000313" key="2">
    <source>
        <dbReference type="EMBL" id="PKQ68079.1"/>
    </source>
</evidence>
<dbReference type="InterPro" id="IPR035897">
    <property type="entry name" value="Toll_tir_struct_dom_sf"/>
</dbReference>
<dbReference type="Proteomes" id="UP000233387">
    <property type="component" value="Unassembled WGS sequence"/>
</dbReference>
<accession>A0A2N3ICR3</accession>
<dbReference type="Pfam" id="PF13271">
    <property type="entry name" value="DUF4062"/>
    <property type="match status" value="1"/>
</dbReference>
<keyword evidence="3" id="KW-1185">Reference proteome</keyword>
<dbReference type="SUPFAM" id="SSF52200">
    <property type="entry name" value="Toll/Interleukin receptor TIR domain"/>
    <property type="match status" value="1"/>
</dbReference>
<dbReference type="EMBL" id="NKXO01000027">
    <property type="protein sequence ID" value="PKQ68079.1"/>
    <property type="molecule type" value="Genomic_DNA"/>
</dbReference>
<dbReference type="InterPro" id="IPR025139">
    <property type="entry name" value="DUF4062"/>
</dbReference>
<sequence>MNRCILERNSHFFYVNKLFMSNYAYDIYLNYSPKDNTDGWVERFLKVLEQSLLQLSGTIRILRYANGESPTAHTLSQVAIMLCVVSPNFNNDKNCIEDLDNFLQSASLKKERRLLKIFKLPTPIHLQHSALQNLSAHHFYKEQEGEFVPIQDFFGKETEKIFWVQILDLAQEIYIGLQKLQQRKDFIQKTTLQTSKVVFLAHTTEDLQIERNLLKRELQKWGCLVLPQENLPQNLLELENLLKADLERSELAIHLIGSKYGEPLREEGVSLAELQNNLSAEYNAMLLATKNSIYDSRKNFMRVLWMPLHLKFDSEKQRVFVDNLTQGTEAAEATEILQVPLEDLKKMLKKILIESEQEDPLNVLKHTTDLVKSEAIYLIYDLIDKEDAQKIADFLKNQGIEVLEPSFSDTLVDSRKTHIQNLIVCKAAYIYYGKISRQWVATKILDLLKAPGFGREKPLQHKFVISKYEFQPDEFMQRNQIKSIILKDNLWTGLLETLRSIQ</sequence>
<name>A0A2N3ICR3_9BACT</name>
<dbReference type="Gene3D" id="3.40.50.10140">
    <property type="entry name" value="Toll/interleukin-1 receptor homology (TIR) domain"/>
    <property type="match status" value="1"/>
</dbReference>
<evidence type="ECO:0000259" key="1">
    <source>
        <dbReference type="Pfam" id="PF13271"/>
    </source>
</evidence>
<gene>
    <name evidence="2" type="ORF">Rain11_1806</name>
</gene>